<sequence length="332" mass="36045">MIVFSRRILPFVLNVTFLVIAAPALFSQSAVPTEATLPDAPVPQAPVEIADNAAGYSSSTLDEKQTAQAQATPVQSTSSGQEDTTKKPMTDEQKKSASEEELQKELHQRIGVVVPNFNAVLDGNNLPLTPGQKMRASFRSAIDPYQVGLALFTSAIGQAQNSHSSTDPIPGTNPVQYMKEGYQQGWDAYGKRFGAAFTDQFNGTILGNGVFPVLLHQDARYFRMGTGPVKNRFWYAVSTTIRCKGDNGKWQPNFSNLLGNMAAGGISNLYYPKDDRGFGLTIEQGFLVTAEGTFGALLIEFAPDVIRHFQKNRLPPDVVVTQPSAPTSETAH</sequence>
<proteinExistence type="predicted"/>
<organism evidence="3 4">
    <name type="scientific">Tunturiibacter lichenicola</name>
    <dbReference type="NCBI Taxonomy" id="2051959"/>
    <lineage>
        <taxon>Bacteria</taxon>
        <taxon>Pseudomonadati</taxon>
        <taxon>Acidobacteriota</taxon>
        <taxon>Terriglobia</taxon>
        <taxon>Terriglobales</taxon>
        <taxon>Acidobacteriaceae</taxon>
        <taxon>Tunturiibacter</taxon>
    </lineage>
</organism>
<dbReference type="EMBL" id="JACCCV010000001">
    <property type="protein sequence ID" value="NYF50351.1"/>
    <property type="molecule type" value="Genomic_DNA"/>
</dbReference>
<feature type="chain" id="PRO_5030681894" evidence="2">
    <location>
        <begin position="22"/>
        <end position="332"/>
    </location>
</feature>
<reference evidence="3 4" key="1">
    <citation type="submission" date="2020-07" db="EMBL/GenBank/DDBJ databases">
        <title>Genomic Encyclopedia of Type Strains, Phase IV (KMG-V): Genome sequencing to study the core and pangenomes of soil and plant-associated prokaryotes.</title>
        <authorList>
            <person name="Whitman W."/>
        </authorList>
    </citation>
    <scope>NUCLEOTIDE SEQUENCE [LARGE SCALE GENOMIC DNA]</scope>
    <source>
        <strain evidence="3 4">M8UP30</strain>
    </source>
</reference>
<dbReference type="Proteomes" id="UP000534186">
    <property type="component" value="Unassembled WGS sequence"/>
</dbReference>
<accession>A0A7Y9T1S5</accession>
<protein>
    <submittedName>
        <fullName evidence="3">Uncharacterized protein</fullName>
    </submittedName>
</protein>
<dbReference type="AlphaFoldDB" id="A0A7Y9T1S5"/>
<feature type="compositionally biased region" description="Basic and acidic residues" evidence="1">
    <location>
        <begin position="83"/>
        <end position="103"/>
    </location>
</feature>
<evidence type="ECO:0000313" key="4">
    <source>
        <dbReference type="Proteomes" id="UP000534186"/>
    </source>
</evidence>
<feature type="region of interest" description="Disordered" evidence="1">
    <location>
        <begin position="57"/>
        <end position="103"/>
    </location>
</feature>
<feature type="signal peptide" evidence="2">
    <location>
        <begin position="1"/>
        <end position="21"/>
    </location>
</feature>
<evidence type="ECO:0000256" key="2">
    <source>
        <dbReference type="SAM" id="SignalP"/>
    </source>
</evidence>
<gene>
    <name evidence="3" type="ORF">HDF12_000716</name>
</gene>
<evidence type="ECO:0000256" key="1">
    <source>
        <dbReference type="SAM" id="MobiDB-lite"/>
    </source>
</evidence>
<feature type="compositionally biased region" description="Polar residues" evidence="1">
    <location>
        <begin position="57"/>
        <end position="82"/>
    </location>
</feature>
<name>A0A7Y9T1S5_9BACT</name>
<keyword evidence="2" id="KW-0732">Signal</keyword>
<evidence type="ECO:0000313" key="3">
    <source>
        <dbReference type="EMBL" id="NYF50351.1"/>
    </source>
</evidence>
<comment type="caution">
    <text evidence="3">The sequence shown here is derived from an EMBL/GenBank/DDBJ whole genome shotgun (WGS) entry which is preliminary data.</text>
</comment>